<dbReference type="GO" id="GO:0005886">
    <property type="term" value="C:plasma membrane"/>
    <property type="evidence" value="ECO:0007669"/>
    <property type="project" value="TreeGrafter"/>
</dbReference>
<reference evidence="9 10" key="1">
    <citation type="journal article" date="2015" name="Genome Announc.">
        <title>Expanding the biotechnology potential of lactobacilli through comparative genomics of 213 strains and associated genera.</title>
        <authorList>
            <person name="Sun Z."/>
            <person name="Harris H.M."/>
            <person name="McCann A."/>
            <person name="Guo C."/>
            <person name="Argimon S."/>
            <person name="Zhang W."/>
            <person name="Yang X."/>
            <person name="Jeffery I.B."/>
            <person name="Cooney J.C."/>
            <person name="Kagawa T.F."/>
            <person name="Liu W."/>
            <person name="Song Y."/>
            <person name="Salvetti E."/>
            <person name="Wrobel A."/>
            <person name="Rasinkangas P."/>
            <person name="Parkhill J."/>
            <person name="Rea M.C."/>
            <person name="O'Sullivan O."/>
            <person name="Ritari J."/>
            <person name="Douillard F.P."/>
            <person name="Paul Ross R."/>
            <person name="Yang R."/>
            <person name="Briner A.E."/>
            <person name="Felis G.E."/>
            <person name="de Vos W.M."/>
            <person name="Barrangou R."/>
            <person name="Klaenhammer T.R."/>
            <person name="Caufield P.W."/>
            <person name="Cui Y."/>
            <person name="Zhang H."/>
            <person name="O'Toole P.W."/>
        </authorList>
    </citation>
    <scope>NUCLEOTIDE SEQUENCE [LARGE SCALE GENOMIC DNA]</scope>
    <source>
        <strain evidence="9 10">DSM 20515</strain>
    </source>
</reference>
<comment type="subcellular location">
    <subcellularLocation>
        <location evidence="1">Membrane</location>
        <topology evidence="1">Multi-pass membrane protein</topology>
    </subcellularLocation>
</comment>
<evidence type="ECO:0000256" key="2">
    <source>
        <dbReference type="ARBA" id="ARBA00006175"/>
    </source>
</evidence>
<evidence type="ECO:0000256" key="3">
    <source>
        <dbReference type="ARBA" id="ARBA00022448"/>
    </source>
</evidence>
<evidence type="ECO:0000256" key="8">
    <source>
        <dbReference type="SAM" id="Phobius"/>
    </source>
</evidence>
<keyword evidence="5 8" id="KW-1133">Transmembrane helix</keyword>
<dbReference type="GO" id="GO:0015254">
    <property type="term" value="F:glycerol channel activity"/>
    <property type="evidence" value="ECO:0007669"/>
    <property type="project" value="TreeGrafter"/>
</dbReference>
<evidence type="ECO:0000313" key="10">
    <source>
        <dbReference type="Proteomes" id="UP000051845"/>
    </source>
</evidence>
<dbReference type="Pfam" id="PF00230">
    <property type="entry name" value="MIP"/>
    <property type="match status" value="1"/>
</dbReference>
<feature type="transmembrane region" description="Helical" evidence="8">
    <location>
        <begin position="54"/>
        <end position="75"/>
    </location>
</feature>
<comment type="caution">
    <text evidence="9">The sequence shown here is derived from an EMBL/GenBank/DDBJ whole genome shotgun (WGS) entry which is preliminary data.</text>
</comment>
<feature type="transmembrane region" description="Helical" evidence="8">
    <location>
        <begin position="151"/>
        <end position="169"/>
    </location>
</feature>
<organism evidence="9 10">
    <name type="scientific">Secundilactobacillus collinoides DSM 20515 = JCM 1123</name>
    <dbReference type="NCBI Taxonomy" id="1423733"/>
    <lineage>
        <taxon>Bacteria</taxon>
        <taxon>Bacillati</taxon>
        <taxon>Bacillota</taxon>
        <taxon>Bacilli</taxon>
        <taxon>Lactobacillales</taxon>
        <taxon>Lactobacillaceae</taxon>
        <taxon>Secundilactobacillus</taxon>
    </lineage>
</organism>
<evidence type="ECO:0000256" key="5">
    <source>
        <dbReference type="ARBA" id="ARBA00022989"/>
    </source>
</evidence>
<sequence length="252" mass="26726">MVTAYVGSILIEKWVFVMNGFIGEFFGTMILILLGAGTGAGINLNKTYAKGSGWLFVSLSWGMAVTMGVYVAGVLGSQGHLNPAVTIPYAIFGLLPWHDVVPYLLGQFLGAFVGAALVIIQFRPHFKASPDEAAGNSVGIFATRPAINSPLFNLISEIIATFAFVFILLNLGNFTQGLKPFIVGLLIMVVGTGLGTTTGFALNPARDWGPRLAYTILPVPHKGSGEWGYAWVPMCGPLIGGFIATGLETLLK</sequence>
<dbReference type="PATRIC" id="fig|1423733.4.peg.1687"/>
<comment type="similarity">
    <text evidence="2 7">Belongs to the MIP/aquaporin (TC 1.A.8) family.</text>
</comment>
<dbReference type="InterPro" id="IPR000425">
    <property type="entry name" value="MIP"/>
</dbReference>
<dbReference type="Gene3D" id="1.20.1080.10">
    <property type="entry name" value="Glycerol uptake facilitator protein"/>
    <property type="match status" value="1"/>
</dbReference>
<dbReference type="STRING" id="33960.TY91_02775"/>
<dbReference type="InterPro" id="IPR023271">
    <property type="entry name" value="Aquaporin-like"/>
</dbReference>
<name>A0A0R2BD16_SECCO</name>
<gene>
    <name evidence="9" type="ORF">FC82_GL001601</name>
</gene>
<dbReference type="PANTHER" id="PTHR43829">
    <property type="entry name" value="AQUAPORIN OR AQUAGLYCEROPORIN RELATED"/>
    <property type="match status" value="1"/>
</dbReference>
<evidence type="ECO:0000256" key="6">
    <source>
        <dbReference type="ARBA" id="ARBA00023136"/>
    </source>
</evidence>
<proteinExistence type="inferred from homology"/>
<feature type="transmembrane region" description="Helical" evidence="8">
    <location>
        <begin position="20"/>
        <end position="42"/>
    </location>
</feature>
<keyword evidence="4 7" id="KW-0812">Transmembrane</keyword>
<evidence type="ECO:0000256" key="1">
    <source>
        <dbReference type="ARBA" id="ARBA00004141"/>
    </source>
</evidence>
<feature type="transmembrane region" description="Helical" evidence="8">
    <location>
        <begin position="100"/>
        <end position="120"/>
    </location>
</feature>
<dbReference type="InterPro" id="IPR050363">
    <property type="entry name" value="MIP/Aquaporin"/>
</dbReference>
<evidence type="ECO:0000313" key="9">
    <source>
        <dbReference type="EMBL" id="KRM76370.1"/>
    </source>
</evidence>
<evidence type="ECO:0000256" key="7">
    <source>
        <dbReference type="RuleBase" id="RU000477"/>
    </source>
</evidence>
<dbReference type="EMBL" id="AYYR01000029">
    <property type="protein sequence ID" value="KRM76370.1"/>
    <property type="molecule type" value="Genomic_DNA"/>
</dbReference>
<dbReference type="SUPFAM" id="SSF81338">
    <property type="entry name" value="Aquaporin-like"/>
    <property type="match status" value="1"/>
</dbReference>
<evidence type="ECO:0000256" key="4">
    <source>
        <dbReference type="ARBA" id="ARBA00022692"/>
    </source>
</evidence>
<keyword evidence="6 8" id="KW-0472">Membrane</keyword>
<keyword evidence="3 7" id="KW-0813">Transport</keyword>
<dbReference type="PRINTS" id="PR00783">
    <property type="entry name" value="MINTRINSICP"/>
</dbReference>
<dbReference type="PANTHER" id="PTHR43829:SF9">
    <property type="entry name" value="AQUAPORIN-9"/>
    <property type="match status" value="1"/>
</dbReference>
<dbReference type="AlphaFoldDB" id="A0A0R2BD16"/>
<feature type="transmembrane region" description="Helical" evidence="8">
    <location>
        <begin position="181"/>
        <end position="202"/>
    </location>
</feature>
<accession>A0A0R2BD16</accession>
<protein>
    <submittedName>
        <fullName evidence="9">Glycerol uptake facilitator protein pduf</fullName>
    </submittedName>
</protein>
<dbReference type="Proteomes" id="UP000051845">
    <property type="component" value="Unassembled WGS sequence"/>
</dbReference>